<feature type="compositionally biased region" description="Low complexity" evidence="1">
    <location>
        <begin position="172"/>
        <end position="181"/>
    </location>
</feature>
<dbReference type="GO" id="GO:0046677">
    <property type="term" value="P:response to antibiotic"/>
    <property type="evidence" value="ECO:0007669"/>
    <property type="project" value="TreeGrafter"/>
</dbReference>
<sequence>CPSSRPAGKAAGFARHSCPETHRPESAETAPDSAGASARCVAAARLCRARSGAGFYTRRPGPWVNSGGILPARPAAGRAPKPRASCAETAVAGGAGRSTPSPGCGAAGGRRAARRAARAALLRHPSWWQLLGRGGPAWVLPVPGPATTSNGSVGWVTAARCRSLRRASSAAKAGGSSTFSGRAPSTAIVASGDPGRQLPRYPLGQRRGGLCIEQSWVNTAGHTLAGHSPLLAEPLAPASGPPPELRTFLLMLLSSGGLFFTSCADKKEEKEEQIKLLVTSPLAKDTTITKEYVAQIHAYQHIELRALEKGYLQKIFVDEGQLAEANYVGIEYKNTKNLADSNIVSKNELALAKAKFD</sequence>
<proteinExistence type="predicted"/>
<dbReference type="PANTHER" id="PTHR30158:SF23">
    <property type="entry name" value="MULTIDRUG RESISTANCE PROTEIN MEXA"/>
    <property type="match status" value="1"/>
</dbReference>
<evidence type="ECO:0000256" key="1">
    <source>
        <dbReference type="SAM" id="MobiDB-lite"/>
    </source>
</evidence>
<dbReference type="AlphaFoldDB" id="A0A699L6M3"/>
<organism evidence="2">
    <name type="scientific">Tanacetum cinerariifolium</name>
    <name type="common">Dalmatian daisy</name>
    <name type="synonym">Chrysanthemum cinerariifolium</name>
    <dbReference type="NCBI Taxonomy" id="118510"/>
    <lineage>
        <taxon>Eukaryota</taxon>
        <taxon>Viridiplantae</taxon>
        <taxon>Streptophyta</taxon>
        <taxon>Embryophyta</taxon>
        <taxon>Tracheophyta</taxon>
        <taxon>Spermatophyta</taxon>
        <taxon>Magnoliopsida</taxon>
        <taxon>eudicotyledons</taxon>
        <taxon>Gunneridae</taxon>
        <taxon>Pentapetalae</taxon>
        <taxon>asterids</taxon>
        <taxon>campanulids</taxon>
        <taxon>Asterales</taxon>
        <taxon>Asteraceae</taxon>
        <taxon>Asteroideae</taxon>
        <taxon>Anthemideae</taxon>
        <taxon>Anthemidinae</taxon>
        <taxon>Tanacetum</taxon>
    </lineage>
</organism>
<feature type="non-terminal residue" evidence="2">
    <location>
        <position position="1"/>
    </location>
</feature>
<gene>
    <name evidence="2" type="ORF">Tci_697453</name>
</gene>
<reference evidence="2" key="1">
    <citation type="journal article" date="2019" name="Sci. Rep.">
        <title>Draft genome of Tanacetum cinerariifolium, the natural source of mosquito coil.</title>
        <authorList>
            <person name="Yamashiro T."/>
            <person name="Shiraishi A."/>
            <person name="Satake H."/>
            <person name="Nakayama K."/>
        </authorList>
    </citation>
    <scope>NUCLEOTIDE SEQUENCE</scope>
</reference>
<feature type="region of interest" description="Disordered" evidence="1">
    <location>
        <begin position="172"/>
        <end position="198"/>
    </location>
</feature>
<feature type="region of interest" description="Disordered" evidence="1">
    <location>
        <begin position="1"/>
        <end position="34"/>
    </location>
</feature>
<feature type="compositionally biased region" description="Basic and acidic residues" evidence="1">
    <location>
        <begin position="17"/>
        <end position="26"/>
    </location>
</feature>
<name>A0A699L6M3_TANCI</name>
<dbReference type="EMBL" id="BKCJ010586220">
    <property type="protein sequence ID" value="GFB25482.1"/>
    <property type="molecule type" value="Genomic_DNA"/>
</dbReference>
<protein>
    <submittedName>
        <fullName evidence="2">Uncharacterized protein</fullName>
    </submittedName>
</protein>
<feature type="non-terminal residue" evidence="2">
    <location>
        <position position="357"/>
    </location>
</feature>
<dbReference type="PANTHER" id="PTHR30158">
    <property type="entry name" value="ACRA/E-RELATED COMPONENT OF DRUG EFFLUX TRANSPORTER"/>
    <property type="match status" value="1"/>
</dbReference>
<comment type="caution">
    <text evidence="2">The sequence shown here is derived from an EMBL/GenBank/DDBJ whole genome shotgun (WGS) entry which is preliminary data.</text>
</comment>
<evidence type="ECO:0000313" key="2">
    <source>
        <dbReference type="EMBL" id="GFB25482.1"/>
    </source>
</evidence>
<accession>A0A699L6M3</accession>
<dbReference type="GO" id="GO:0005886">
    <property type="term" value="C:plasma membrane"/>
    <property type="evidence" value="ECO:0007669"/>
    <property type="project" value="TreeGrafter"/>
</dbReference>